<evidence type="ECO:0000313" key="2">
    <source>
        <dbReference type="EMBL" id="MCU6737946.1"/>
    </source>
</evidence>
<gene>
    <name evidence="2" type="ORF">OCV55_04540</name>
</gene>
<feature type="transmembrane region" description="Helical" evidence="1">
    <location>
        <begin position="125"/>
        <end position="150"/>
    </location>
</feature>
<feature type="transmembrane region" description="Helical" evidence="1">
    <location>
        <begin position="99"/>
        <end position="119"/>
    </location>
</feature>
<feature type="transmembrane region" description="Helical" evidence="1">
    <location>
        <begin position="28"/>
        <end position="45"/>
    </location>
</feature>
<keyword evidence="1" id="KW-0472">Membrane</keyword>
<accession>A0ABT2STK4</accession>
<keyword evidence="1" id="KW-0812">Transmembrane</keyword>
<keyword evidence="1" id="KW-1133">Transmembrane helix</keyword>
<reference evidence="2 3" key="1">
    <citation type="journal article" date="2021" name="ISME Commun">
        <title>Automated analysis of genomic sequences facilitates high-throughput and comprehensive description of bacteria.</title>
        <authorList>
            <person name="Hitch T.C.A."/>
        </authorList>
    </citation>
    <scope>NUCLEOTIDE SEQUENCE [LARGE SCALE GENOMIC DNA]</scope>
    <source>
        <strain evidence="2 3">H4_15</strain>
    </source>
</reference>
<feature type="transmembrane region" description="Helical" evidence="1">
    <location>
        <begin position="162"/>
        <end position="183"/>
    </location>
</feature>
<comment type="caution">
    <text evidence="2">The sequence shown here is derived from an EMBL/GenBank/DDBJ whole genome shotgun (WGS) entry which is preliminary data.</text>
</comment>
<dbReference type="RefSeq" id="WP_147579940.1">
    <property type="nucleotide sequence ID" value="NZ_JAOQJR010000003.1"/>
</dbReference>
<feature type="transmembrane region" description="Helical" evidence="1">
    <location>
        <begin position="57"/>
        <end position="79"/>
    </location>
</feature>
<feature type="transmembrane region" description="Helical" evidence="1">
    <location>
        <begin position="195"/>
        <end position="216"/>
    </location>
</feature>
<proteinExistence type="predicted"/>
<evidence type="ECO:0000256" key="1">
    <source>
        <dbReference type="SAM" id="Phobius"/>
    </source>
</evidence>
<dbReference type="EMBL" id="JAOQJR010000003">
    <property type="protein sequence ID" value="MCU6737946.1"/>
    <property type="molecule type" value="Genomic_DNA"/>
</dbReference>
<name>A0ABT2STK4_9FIRM</name>
<dbReference type="Proteomes" id="UP001208364">
    <property type="component" value="Unassembled WGS sequence"/>
</dbReference>
<evidence type="ECO:0000313" key="3">
    <source>
        <dbReference type="Proteomes" id="UP001208364"/>
    </source>
</evidence>
<feature type="transmembrane region" description="Helical" evidence="1">
    <location>
        <begin position="236"/>
        <end position="257"/>
    </location>
</feature>
<keyword evidence="3" id="KW-1185">Reference proteome</keyword>
<sequence length="348" mass="40620">MELLSTAISYLNTYLLEKFSQKKYSTKLLVIFTITFLSFMLWQIYSGYSKALKLTSIIVSLPLISLISELIIPTFLSLFFISIIKNQVKEKMTQNKRLYYFKVSCCLQVYFYVLYFILIKLITKIKYNFCMFISMLILFFVLLLFASLYFKNNWIAKNIDKKYGLCLTLVLYILYGICIMLLFNDKYFAIITNVYIFVLSFFPFGSIGCIDTVNIIKQADKEKLKEIFVSPDSPFFCMFTIIVVTTFISFFSIFNFGELGENALSFENTYTKIESPIKFQSHKDADGYLLFKTINQKNIALAYKKCDKKGNISKNSKGNYIKILKGYKYIDLDSLEVSEQNYTIKVNK</sequence>
<evidence type="ECO:0008006" key="4">
    <source>
        <dbReference type="Google" id="ProtNLM"/>
    </source>
</evidence>
<organism evidence="2 3">
    <name type="scientific">[Clostridium] ammoniilyticum</name>
    <dbReference type="NCBI Taxonomy" id="2981784"/>
    <lineage>
        <taxon>Bacteria</taxon>
        <taxon>Bacillati</taxon>
        <taxon>Bacillota</taxon>
        <taxon>Erysipelotrichia</taxon>
        <taxon>Erysipelotrichales</taxon>
        <taxon>Coprobacillaceae</taxon>
        <taxon>Faecalibacillus</taxon>
    </lineage>
</organism>
<protein>
    <recommendedName>
        <fullName evidence="4">ABC transporter permease</fullName>
    </recommendedName>
</protein>